<proteinExistence type="predicted"/>
<evidence type="ECO:0000313" key="2">
    <source>
        <dbReference type="EMBL" id="PPB08911.1"/>
    </source>
</evidence>
<dbReference type="EMBL" id="PRKQ01000005">
    <property type="protein sequence ID" value="PPB08911.1"/>
    <property type="molecule type" value="Genomic_DNA"/>
</dbReference>
<evidence type="ECO:0000313" key="3">
    <source>
        <dbReference type="Proteomes" id="UP000239759"/>
    </source>
</evidence>
<name>A0AAP8QGB7_BRELA</name>
<gene>
    <name evidence="2" type="ORF">C4A77_06385</name>
</gene>
<sequence>MHNNPVSNVDPTGNWCESKDGRWAHPSSCNNTGSKSSYDSDHNGSIIKENDRKIDIFEYEMSNDGVRALEGFEDPFTYMTDVGGLIKGAIKSWSQKGCPRSYCYFYKMNL</sequence>
<comment type="caution">
    <text evidence="2">The sequence shown here is derived from an EMBL/GenBank/DDBJ whole genome shotgun (WGS) entry which is preliminary data.</text>
</comment>
<dbReference type="Proteomes" id="UP000239759">
    <property type="component" value="Unassembled WGS sequence"/>
</dbReference>
<feature type="region of interest" description="Disordered" evidence="1">
    <location>
        <begin position="24"/>
        <end position="45"/>
    </location>
</feature>
<evidence type="ECO:0000256" key="1">
    <source>
        <dbReference type="SAM" id="MobiDB-lite"/>
    </source>
</evidence>
<protein>
    <submittedName>
        <fullName evidence="2">Uncharacterized protein</fullName>
    </submittedName>
</protein>
<feature type="compositionally biased region" description="Polar residues" evidence="1">
    <location>
        <begin position="27"/>
        <end position="37"/>
    </location>
</feature>
<organism evidence="2 3">
    <name type="scientific">Brevibacillus laterosporus</name>
    <name type="common">Bacillus laterosporus</name>
    <dbReference type="NCBI Taxonomy" id="1465"/>
    <lineage>
        <taxon>Bacteria</taxon>
        <taxon>Bacillati</taxon>
        <taxon>Bacillota</taxon>
        <taxon>Bacilli</taxon>
        <taxon>Bacillales</taxon>
        <taxon>Paenibacillaceae</taxon>
        <taxon>Brevibacillus</taxon>
    </lineage>
</organism>
<dbReference type="AlphaFoldDB" id="A0AAP8QGB7"/>
<accession>A0AAP8QGB7</accession>
<reference evidence="2 3" key="1">
    <citation type="submission" date="2018-02" db="EMBL/GenBank/DDBJ databases">
        <title>Comparative analysis of genomes of three Brevibacillus laterosporus strains producers of potent antimicrobials isolated from silage.</title>
        <authorList>
            <person name="Kojic M."/>
            <person name="Miljkovic M."/>
            <person name="Studholme D."/>
            <person name="Filipic B."/>
        </authorList>
    </citation>
    <scope>NUCLEOTIDE SEQUENCE [LARGE SCALE GENOMIC DNA]</scope>
    <source>
        <strain evidence="2 3">BGSP11</strain>
    </source>
</reference>